<dbReference type="STRING" id="307507.A0A2V0P2U4"/>
<keyword evidence="1" id="KW-0547">Nucleotide-binding</keyword>
<evidence type="ECO:0000313" key="3">
    <source>
        <dbReference type="EMBL" id="GBF93222.1"/>
    </source>
</evidence>
<name>A0A2V0P2U4_9CHLO</name>
<dbReference type="Proteomes" id="UP000247498">
    <property type="component" value="Unassembled WGS sequence"/>
</dbReference>
<dbReference type="GO" id="GO:0005525">
    <property type="term" value="F:GTP binding"/>
    <property type="evidence" value="ECO:0007669"/>
    <property type="project" value="UniProtKB-KW"/>
</dbReference>
<dbReference type="InParanoid" id="A0A2V0P2U4"/>
<evidence type="ECO:0000256" key="2">
    <source>
        <dbReference type="ARBA" id="ARBA00023134"/>
    </source>
</evidence>
<comment type="caution">
    <text evidence="3">The sequence shown here is derived from an EMBL/GenBank/DDBJ whole genome shotgun (WGS) entry which is preliminary data.</text>
</comment>
<proteinExistence type="predicted"/>
<dbReference type="AlphaFoldDB" id="A0A2V0P2U4"/>
<dbReference type="InterPro" id="IPR006689">
    <property type="entry name" value="Small_GTPase_ARF/SAR"/>
</dbReference>
<dbReference type="Gene3D" id="3.40.50.300">
    <property type="entry name" value="P-loop containing nucleotide triphosphate hydrolases"/>
    <property type="match status" value="1"/>
</dbReference>
<accession>A0A2V0P2U4</accession>
<organism evidence="3 4">
    <name type="scientific">Raphidocelis subcapitata</name>
    <dbReference type="NCBI Taxonomy" id="307507"/>
    <lineage>
        <taxon>Eukaryota</taxon>
        <taxon>Viridiplantae</taxon>
        <taxon>Chlorophyta</taxon>
        <taxon>core chlorophytes</taxon>
        <taxon>Chlorophyceae</taxon>
        <taxon>CS clade</taxon>
        <taxon>Sphaeropleales</taxon>
        <taxon>Selenastraceae</taxon>
        <taxon>Raphidocelis</taxon>
    </lineage>
</organism>
<evidence type="ECO:0000313" key="4">
    <source>
        <dbReference type="Proteomes" id="UP000247498"/>
    </source>
</evidence>
<sequence length="200" mass="21032">MEAEDAAADLKVCVVGPACGKTLLCQALAEQPIAPGVHEPTVGVRVQEVAANVGAQREPVRAALWDVSSSPQYRKHWETLAQGLDGLLLVVDPARADECERELEACYLRFAQPHALTTRQCMVLALDARGAAAAVGGTAAWPGLKGKLGRLQSALVSVSANAPEAGAQEARRHIEKLLAGCLARKRDLASRAVLGEGAEQ</sequence>
<keyword evidence="2" id="KW-0342">GTP-binding</keyword>
<dbReference type="GO" id="GO:0003924">
    <property type="term" value="F:GTPase activity"/>
    <property type="evidence" value="ECO:0007669"/>
    <property type="project" value="InterPro"/>
</dbReference>
<keyword evidence="4" id="KW-1185">Reference proteome</keyword>
<dbReference type="SUPFAM" id="SSF52540">
    <property type="entry name" value="P-loop containing nucleoside triphosphate hydrolases"/>
    <property type="match status" value="1"/>
</dbReference>
<dbReference type="EMBL" id="BDRX01000039">
    <property type="protein sequence ID" value="GBF93222.1"/>
    <property type="molecule type" value="Genomic_DNA"/>
</dbReference>
<dbReference type="OrthoDB" id="275177at2759"/>
<dbReference type="Pfam" id="PF00025">
    <property type="entry name" value="Arf"/>
    <property type="match status" value="1"/>
</dbReference>
<dbReference type="InterPro" id="IPR027417">
    <property type="entry name" value="P-loop_NTPase"/>
</dbReference>
<protein>
    <submittedName>
        <fullName evidence="3">Uncharacterized protein</fullName>
    </submittedName>
</protein>
<reference evidence="3 4" key="1">
    <citation type="journal article" date="2018" name="Sci. Rep.">
        <title>Raphidocelis subcapitata (=Pseudokirchneriella subcapitata) provides an insight into genome evolution and environmental adaptations in the Sphaeropleales.</title>
        <authorList>
            <person name="Suzuki S."/>
            <person name="Yamaguchi H."/>
            <person name="Nakajima N."/>
            <person name="Kawachi M."/>
        </authorList>
    </citation>
    <scope>NUCLEOTIDE SEQUENCE [LARGE SCALE GENOMIC DNA]</scope>
    <source>
        <strain evidence="3 4">NIES-35</strain>
    </source>
</reference>
<evidence type="ECO:0000256" key="1">
    <source>
        <dbReference type="ARBA" id="ARBA00022741"/>
    </source>
</evidence>
<gene>
    <name evidence="3" type="ORF">Rsub_05954</name>
</gene>